<dbReference type="InterPro" id="IPR036875">
    <property type="entry name" value="Znf_CCHC_sf"/>
</dbReference>
<keyword evidence="1" id="KW-0862">Zinc</keyword>
<dbReference type="PROSITE" id="PS50158">
    <property type="entry name" value="ZF_CCHC"/>
    <property type="match status" value="1"/>
</dbReference>
<evidence type="ECO:0000259" key="3">
    <source>
        <dbReference type="PROSITE" id="PS50158"/>
    </source>
</evidence>
<keyword evidence="5" id="KW-1185">Reference proteome</keyword>
<proteinExistence type="predicted"/>
<accession>A0AAV6WTE7</accession>
<dbReference type="EMBL" id="WHWC01000011">
    <property type="protein sequence ID" value="KAG8373821.1"/>
    <property type="molecule type" value="Genomic_DNA"/>
</dbReference>
<evidence type="ECO:0000313" key="4">
    <source>
        <dbReference type="EMBL" id="KAG8373821.1"/>
    </source>
</evidence>
<feature type="domain" description="CCHC-type" evidence="3">
    <location>
        <begin position="249"/>
        <end position="263"/>
    </location>
</feature>
<reference evidence="4" key="1">
    <citation type="submission" date="2019-10" db="EMBL/GenBank/DDBJ databases">
        <authorList>
            <person name="Zhang R."/>
            <person name="Pan Y."/>
            <person name="Wang J."/>
            <person name="Ma R."/>
            <person name="Yu S."/>
        </authorList>
    </citation>
    <scope>NUCLEOTIDE SEQUENCE</scope>
    <source>
        <strain evidence="4">LA-IB0</strain>
        <tissue evidence="4">Leaf</tissue>
    </source>
</reference>
<evidence type="ECO:0000256" key="2">
    <source>
        <dbReference type="SAM" id="MobiDB-lite"/>
    </source>
</evidence>
<gene>
    <name evidence="4" type="ORF">BUALT_Bualt11G0065100</name>
</gene>
<sequence length="435" mass="50062">MESGSKMMNQEVVKLNCFDGTNYPRWKDKMMFLLTFLKIAYVLDPNQPATEPRVDDSDEVKAARVKRGEDEVLCRGHILNTLSDRLFDLYSSIKSPLEIWNALEQKYNNEKQGTDKFLTMKYFEFSMRDESSIMDQVHEIQIYVSKLKDLKIEIPEAIQVGAIIAKLPVSWNNYRKKLLHSTEDFSVDQLLKHLRIEEETRIRDKMHQVQTGSKVNFVSEKKKNWNPNGGGNKRKFSENDSNKKKNVTCYNCGKKGHIKRDCRFRKKQKKEETPKIQVTESNVEEIVAMTMVSFFLVVAGDVEIEGDRSSVSDLGESLRWKTSLILILLKGDANLAAKSDQPKPAIKKSKEGCKDQDYVKLALQQVGGDVDDAVEFLVAEEESLDQIVSHDESYHSENNLSRNRRLLCLVILHVLPEYFILSSDIFDHVVLVYSH</sequence>
<dbReference type="SMART" id="SM00343">
    <property type="entry name" value="ZnF_C2HC"/>
    <property type="match status" value="1"/>
</dbReference>
<dbReference type="GO" id="GO:0008270">
    <property type="term" value="F:zinc ion binding"/>
    <property type="evidence" value="ECO:0007669"/>
    <property type="project" value="UniProtKB-KW"/>
</dbReference>
<protein>
    <recommendedName>
        <fullName evidence="3">CCHC-type domain-containing protein</fullName>
    </recommendedName>
</protein>
<dbReference type="Gene3D" id="4.10.60.10">
    <property type="entry name" value="Zinc finger, CCHC-type"/>
    <property type="match status" value="1"/>
</dbReference>
<dbReference type="Pfam" id="PF00098">
    <property type="entry name" value="zf-CCHC"/>
    <property type="match status" value="1"/>
</dbReference>
<dbReference type="Proteomes" id="UP000826271">
    <property type="component" value="Unassembled WGS sequence"/>
</dbReference>
<comment type="caution">
    <text evidence="4">The sequence shown here is derived from an EMBL/GenBank/DDBJ whole genome shotgun (WGS) entry which is preliminary data.</text>
</comment>
<dbReference type="SUPFAM" id="SSF57756">
    <property type="entry name" value="Retrovirus zinc finger-like domains"/>
    <property type="match status" value="1"/>
</dbReference>
<organism evidence="4 5">
    <name type="scientific">Buddleja alternifolia</name>
    <dbReference type="NCBI Taxonomy" id="168488"/>
    <lineage>
        <taxon>Eukaryota</taxon>
        <taxon>Viridiplantae</taxon>
        <taxon>Streptophyta</taxon>
        <taxon>Embryophyta</taxon>
        <taxon>Tracheophyta</taxon>
        <taxon>Spermatophyta</taxon>
        <taxon>Magnoliopsida</taxon>
        <taxon>eudicotyledons</taxon>
        <taxon>Gunneridae</taxon>
        <taxon>Pentapetalae</taxon>
        <taxon>asterids</taxon>
        <taxon>lamiids</taxon>
        <taxon>Lamiales</taxon>
        <taxon>Scrophulariaceae</taxon>
        <taxon>Buddlejeae</taxon>
        <taxon>Buddleja</taxon>
    </lineage>
</organism>
<dbReference type="AlphaFoldDB" id="A0AAV6WTE7"/>
<evidence type="ECO:0000313" key="5">
    <source>
        <dbReference type="Proteomes" id="UP000826271"/>
    </source>
</evidence>
<dbReference type="GO" id="GO:0003676">
    <property type="term" value="F:nucleic acid binding"/>
    <property type="evidence" value="ECO:0007669"/>
    <property type="project" value="InterPro"/>
</dbReference>
<keyword evidence="1" id="KW-0479">Metal-binding</keyword>
<name>A0AAV6WTE7_9LAMI</name>
<dbReference type="PANTHER" id="PTHR47592:SF31">
    <property type="entry name" value="ZINC FINGER, CCHC-TYPE-RELATED"/>
    <property type="match status" value="1"/>
</dbReference>
<keyword evidence="1" id="KW-0863">Zinc-finger</keyword>
<dbReference type="Pfam" id="PF14223">
    <property type="entry name" value="Retrotran_gag_2"/>
    <property type="match status" value="1"/>
</dbReference>
<dbReference type="PANTHER" id="PTHR47592">
    <property type="entry name" value="PBF68 PROTEIN"/>
    <property type="match status" value="1"/>
</dbReference>
<feature type="region of interest" description="Disordered" evidence="2">
    <location>
        <begin position="221"/>
        <end position="241"/>
    </location>
</feature>
<evidence type="ECO:0000256" key="1">
    <source>
        <dbReference type="PROSITE-ProRule" id="PRU00047"/>
    </source>
</evidence>
<dbReference type="InterPro" id="IPR001878">
    <property type="entry name" value="Znf_CCHC"/>
</dbReference>